<dbReference type="AlphaFoldDB" id="A0A162MEF2"/>
<dbReference type="Pfam" id="PF03466">
    <property type="entry name" value="LysR_substrate"/>
    <property type="match status" value="1"/>
</dbReference>
<dbReference type="Gene3D" id="3.40.190.290">
    <property type="match status" value="1"/>
</dbReference>
<dbReference type="EMBL" id="LVJH01000017">
    <property type="protein sequence ID" value="OAB43023.1"/>
    <property type="molecule type" value="Genomic_DNA"/>
</dbReference>
<reference evidence="6 7" key="1">
    <citation type="submission" date="2016-03" db="EMBL/GenBank/DDBJ databases">
        <title>Draft genome sequence of Paenibacillus glacialis DSM 22343.</title>
        <authorList>
            <person name="Shin S.-K."/>
            <person name="Yi H."/>
        </authorList>
    </citation>
    <scope>NUCLEOTIDE SEQUENCE [LARGE SCALE GENOMIC DNA]</scope>
    <source>
        <strain evidence="6 7">DSM 22343</strain>
    </source>
</reference>
<accession>A0A162MEF2</accession>
<dbReference type="Gene3D" id="1.10.10.10">
    <property type="entry name" value="Winged helix-like DNA-binding domain superfamily/Winged helix DNA-binding domain"/>
    <property type="match status" value="1"/>
</dbReference>
<evidence type="ECO:0000256" key="2">
    <source>
        <dbReference type="ARBA" id="ARBA00023015"/>
    </source>
</evidence>
<proteinExistence type="inferred from homology"/>
<keyword evidence="4" id="KW-0804">Transcription</keyword>
<dbReference type="SUPFAM" id="SSF46785">
    <property type="entry name" value="Winged helix' DNA-binding domain"/>
    <property type="match status" value="1"/>
</dbReference>
<dbReference type="NCBIfam" id="NF047520">
    <property type="entry name" value="trans_act_CidR"/>
    <property type="match status" value="1"/>
</dbReference>
<sequence length="311" mass="35680">MIDTRGEVSRIDIRHLQYFMEVARHRSFTKAAESLYITQPTISKTIKNIEEELDIILFDRSSKKIELTDAGKIMFEQGQHIVNSFQNLSSELQDLQNLRKGHIRIGLPPMIGSSFFPEVIGQFHQQYPDVSIQLFEDGAKKVELDVESGLLDIGVTVLPTNDELFHSFSFVQENLMLLAHPTHTLAKRESVSLSELEDELFVLFSEDFALHDRIITECVRLGFQPHVVYESSQWDLISGMVAANLGIALLPETICREVDASRIHIIPLVNPSIPWQLGMIWRKDRYQSFAAQEWIHFTKGILMENSRTKQE</sequence>
<keyword evidence="2" id="KW-0805">Transcription regulation</keyword>
<dbReference type="CDD" id="cd08438">
    <property type="entry name" value="PBP2_CidR"/>
    <property type="match status" value="1"/>
</dbReference>
<dbReference type="InterPro" id="IPR036390">
    <property type="entry name" value="WH_DNA-bd_sf"/>
</dbReference>
<evidence type="ECO:0000313" key="6">
    <source>
        <dbReference type="EMBL" id="OAB43023.1"/>
    </source>
</evidence>
<dbReference type="OrthoDB" id="9803735at2"/>
<dbReference type="Proteomes" id="UP000076967">
    <property type="component" value="Unassembled WGS sequence"/>
</dbReference>
<dbReference type="PRINTS" id="PR00039">
    <property type="entry name" value="HTHLYSR"/>
</dbReference>
<dbReference type="InterPro" id="IPR036388">
    <property type="entry name" value="WH-like_DNA-bd_sf"/>
</dbReference>
<evidence type="ECO:0000256" key="4">
    <source>
        <dbReference type="ARBA" id="ARBA00023163"/>
    </source>
</evidence>
<dbReference type="STRING" id="494026.PGLA_10255"/>
<keyword evidence="3" id="KW-0238">DNA-binding</keyword>
<gene>
    <name evidence="6" type="ORF">PGLA_10255</name>
</gene>
<organism evidence="6 7">
    <name type="scientific">Paenibacillus glacialis</name>
    <dbReference type="NCBI Taxonomy" id="494026"/>
    <lineage>
        <taxon>Bacteria</taxon>
        <taxon>Bacillati</taxon>
        <taxon>Bacillota</taxon>
        <taxon>Bacilli</taxon>
        <taxon>Bacillales</taxon>
        <taxon>Paenibacillaceae</taxon>
        <taxon>Paenibacillus</taxon>
    </lineage>
</organism>
<evidence type="ECO:0000256" key="3">
    <source>
        <dbReference type="ARBA" id="ARBA00023125"/>
    </source>
</evidence>
<evidence type="ECO:0000256" key="1">
    <source>
        <dbReference type="ARBA" id="ARBA00009437"/>
    </source>
</evidence>
<dbReference type="FunFam" id="1.10.10.10:FF:000001">
    <property type="entry name" value="LysR family transcriptional regulator"/>
    <property type="match status" value="1"/>
</dbReference>
<dbReference type="PROSITE" id="PS50931">
    <property type="entry name" value="HTH_LYSR"/>
    <property type="match status" value="1"/>
</dbReference>
<dbReference type="InterPro" id="IPR050950">
    <property type="entry name" value="HTH-type_LysR_regulators"/>
</dbReference>
<dbReference type="SUPFAM" id="SSF53850">
    <property type="entry name" value="Periplasmic binding protein-like II"/>
    <property type="match status" value="1"/>
</dbReference>
<dbReference type="PANTHER" id="PTHR30419:SF8">
    <property type="entry name" value="NITROGEN ASSIMILATION TRANSCRIPTIONAL ACTIVATOR-RELATED"/>
    <property type="match status" value="1"/>
</dbReference>
<dbReference type="InterPro" id="IPR000847">
    <property type="entry name" value="LysR_HTH_N"/>
</dbReference>
<dbReference type="PANTHER" id="PTHR30419">
    <property type="entry name" value="HTH-TYPE TRANSCRIPTIONAL REGULATOR YBHD"/>
    <property type="match status" value="1"/>
</dbReference>
<evidence type="ECO:0000259" key="5">
    <source>
        <dbReference type="PROSITE" id="PS50931"/>
    </source>
</evidence>
<feature type="domain" description="HTH lysR-type" evidence="5">
    <location>
        <begin position="11"/>
        <end position="68"/>
    </location>
</feature>
<comment type="caution">
    <text evidence="6">The sequence shown here is derived from an EMBL/GenBank/DDBJ whole genome shotgun (WGS) entry which is preliminary data.</text>
</comment>
<dbReference type="GO" id="GO:0003677">
    <property type="term" value="F:DNA binding"/>
    <property type="evidence" value="ECO:0007669"/>
    <property type="project" value="UniProtKB-KW"/>
</dbReference>
<comment type="similarity">
    <text evidence="1">Belongs to the LysR transcriptional regulatory family.</text>
</comment>
<dbReference type="GO" id="GO:0005829">
    <property type="term" value="C:cytosol"/>
    <property type="evidence" value="ECO:0007669"/>
    <property type="project" value="TreeGrafter"/>
</dbReference>
<name>A0A162MEF2_9BACL</name>
<protein>
    <submittedName>
        <fullName evidence="6">LysR family transcriptional regulator</fullName>
    </submittedName>
</protein>
<keyword evidence="7" id="KW-1185">Reference proteome</keyword>
<evidence type="ECO:0000313" key="7">
    <source>
        <dbReference type="Proteomes" id="UP000076967"/>
    </source>
</evidence>
<dbReference type="Pfam" id="PF00126">
    <property type="entry name" value="HTH_1"/>
    <property type="match status" value="1"/>
</dbReference>
<dbReference type="InterPro" id="IPR005119">
    <property type="entry name" value="LysR_subst-bd"/>
</dbReference>
<dbReference type="GO" id="GO:0003700">
    <property type="term" value="F:DNA-binding transcription factor activity"/>
    <property type="evidence" value="ECO:0007669"/>
    <property type="project" value="InterPro"/>
</dbReference>